<reference evidence="2" key="1">
    <citation type="submission" date="2013-11" db="EMBL/GenBank/DDBJ databases">
        <title>The Genome Sequence of Phytophthora parasitica IAC_01/95.</title>
        <authorList>
            <consortium name="The Broad Institute Genomics Platform"/>
            <person name="Russ C."/>
            <person name="Tyler B."/>
            <person name="Panabieres F."/>
            <person name="Shan W."/>
            <person name="Tripathy S."/>
            <person name="Grunwald N."/>
            <person name="Machado M."/>
            <person name="Johnson C.S."/>
            <person name="Arredondo F."/>
            <person name="Hong C."/>
            <person name="Coffey M."/>
            <person name="Young S.K."/>
            <person name="Zeng Q."/>
            <person name="Gargeya S."/>
            <person name="Fitzgerald M."/>
            <person name="Abouelleil A."/>
            <person name="Alvarado L."/>
            <person name="Chapman S.B."/>
            <person name="Gainer-Dewar J."/>
            <person name="Goldberg J."/>
            <person name="Griggs A."/>
            <person name="Gujja S."/>
            <person name="Hansen M."/>
            <person name="Howarth C."/>
            <person name="Imamovic A."/>
            <person name="Ireland A."/>
            <person name="Larimer J."/>
            <person name="McCowan C."/>
            <person name="Murphy C."/>
            <person name="Pearson M."/>
            <person name="Poon T.W."/>
            <person name="Priest M."/>
            <person name="Roberts A."/>
            <person name="Saif S."/>
            <person name="Shea T."/>
            <person name="Sykes S."/>
            <person name="Wortman J."/>
            <person name="Nusbaum C."/>
            <person name="Birren B."/>
        </authorList>
    </citation>
    <scope>NUCLEOTIDE SEQUENCE [LARGE SCALE GENOMIC DNA]</scope>
    <source>
        <strain evidence="2">IAC_01/95</strain>
    </source>
</reference>
<feature type="compositionally biased region" description="Polar residues" evidence="1">
    <location>
        <begin position="24"/>
        <end position="44"/>
    </location>
</feature>
<sequence>MSTEGIGKVLFGDKNEVVMESLGQVLSDSNGEQQRQNEDSNNPFQEDLSAEDRNALVLEKTMHLDKVIAQRRFVSSFVKQYAALHAPQETQPQEIIPDTIDDVPADEDAREKSQGQKKCLTQIQAEDF</sequence>
<protein>
    <submittedName>
        <fullName evidence="2">Uncharacterized protein</fullName>
    </submittedName>
</protein>
<proteinExistence type="predicted"/>
<dbReference type="VEuPathDB" id="FungiDB:PPTG_05856"/>
<name>W2MBN9_PHYNI</name>
<dbReference type="Proteomes" id="UP000054532">
    <property type="component" value="Unassembled WGS sequence"/>
</dbReference>
<dbReference type="AlphaFoldDB" id="W2MBN9"/>
<gene>
    <name evidence="2" type="ORF">L914_19747</name>
</gene>
<feature type="region of interest" description="Disordered" evidence="1">
    <location>
        <begin position="21"/>
        <end position="50"/>
    </location>
</feature>
<evidence type="ECO:0000256" key="1">
    <source>
        <dbReference type="SAM" id="MobiDB-lite"/>
    </source>
</evidence>
<dbReference type="EMBL" id="KI696179">
    <property type="protein sequence ID" value="ETM32959.1"/>
    <property type="molecule type" value="Genomic_DNA"/>
</dbReference>
<organism evidence="2">
    <name type="scientific">Phytophthora nicotianae</name>
    <name type="common">Potato buckeye rot agent</name>
    <name type="synonym">Phytophthora parasitica</name>
    <dbReference type="NCBI Taxonomy" id="4792"/>
    <lineage>
        <taxon>Eukaryota</taxon>
        <taxon>Sar</taxon>
        <taxon>Stramenopiles</taxon>
        <taxon>Oomycota</taxon>
        <taxon>Peronosporomycetes</taxon>
        <taxon>Peronosporales</taxon>
        <taxon>Peronosporaceae</taxon>
        <taxon>Phytophthora</taxon>
    </lineage>
</organism>
<feature type="region of interest" description="Disordered" evidence="1">
    <location>
        <begin position="106"/>
        <end position="128"/>
    </location>
</feature>
<dbReference type="VEuPathDB" id="FungiDB:PPTG_05857"/>
<evidence type="ECO:0000313" key="2">
    <source>
        <dbReference type="EMBL" id="ETM32959.1"/>
    </source>
</evidence>
<accession>W2MBN9</accession>
<feature type="compositionally biased region" description="Polar residues" evidence="1">
    <location>
        <begin position="119"/>
        <end position="128"/>
    </location>
</feature>